<reference evidence="2 3" key="1">
    <citation type="journal article" date="2016" name="DNA Res.">
        <title>The draft genome of MD-2 pineapple using hybrid error correction of long reads.</title>
        <authorList>
            <person name="Redwan R.M."/>
            <person name="Saidin A."/>
            <person name="Kumar S.V."/>
        </authorList>
    </citation>
    <scope>NUCLEOTIDE SEQUENCE [LARGE SCALE GENOMIC DNA]</scope>
    <source>
        <strain evidence="3">cv. MD2</strain>
        <tissue evidence="2">Leaf</tissue>
    </source>
</reference>
<dbReference type="STRING" id="4615.A0A199UYN4"/>
<dbReference type="InterPro" id="IPR045249">
    <property type="entry name" value="HARBI1-like"/>
</dbReference>
<protein>
    <recommendedName>
        <fullName evidence="1">DUF8040 domain-containing protein</fullName>
    </recommendedName>
</protein>
<dbReference type="PANTHER" id="PTHR22930:SF259">
    <property type="entry name" value="OS08G0106900 PROTEIN"/>
    <property type="match status" value="1"/>
</dbReference>
<organism evidence="2 3">
    <name type="scientific">Ananas comosus</name>
    <name type="common">Pineapple</name>
    <name type="synonym">Ananas ananas</name>
    <dbReference type="NCBI Taxonomy" id="4615"/>
    <lineage>
        <taxon>Eukaryota</taxon>
        <taxon>Viridiplantae</taxon>
        <taxon>Streptophyta</taxon>
        <taxon>Embryophyta</taxon>
        <taxon>Tracheophyta</taxon>
        <taxon>Spermatophyta</taxon>
        <taxon>Magnoliopsida</taxon>
        <taxon>Liliopsida</taxon>
        <taxon>Poales</taxon>
        <taxon>Bromeliaceae</taxon>
        <taxon>Bromelioideae</taxon>
        <taxon>Ananas</taxon>
    </lineage>
</organism>
<proteinExistence type="predicted"/>
<feature type="domain" description="DUF8040" evidence="1">
    <location>
        <begin position="2"/>
        <end position="88"/>
    </location>
</feature>
<sequence>MICDILNGHPDKGYDHFRMTTTTFVTLRDMLVARGLIRGTRYMTVDEQLAIFLFGIGHGVANRVLAETFQHSGETISRHFNNVLRAIVMLKDEYLTLPPNNAMVHQRIRDNLNFYPFKTRTYSSDCSEERPTTIPMSQRVGKDQQLICVYFGGLATQEVLQFRMLRNVVEKTFGILKKRFKILNHATPFPQQENDMFNEEIEQLPTSDDDEDPPNIAGADESRCGDSLRRTITEQLWNNRC</sequence>
<dbReference type="Pfam" id="PF26138">
    <property type="entry name" value="DUF8040"/>
    <property type="match status" value="1"/>
</dbReference>
<evidence type="ECO:0000313" key="3">
    <source>
        <dbReference type="Proteomes" id="UP000092600"/>
    </source>
</evidence>
<accession>A0A199UYN4</accession>
<comment type="caution">
    <text evidence="2">The sequence shown here is derived from an EMBL/GenBank/DDBJ whole genome shotgun (WGS) entry which is preliminary data.</text>
</comment>
<evidence type="ECO:0000313" key="2">
    <source>
        <dbReference type="EMBL" id="OAY69894.1"/>
    </source>
</evidence>
<gene>
    <name evidence="2" type="ORF">ACMD2_17812</name>
</gene>
<dbReference type="Proteomes" id="UP000092600">
    <property type="component" value="Unassembled WGS sequence"/>
</dbReference>
<dbReference type="InterPro" id="IPR058353">
    <property type="entry name" value="DUF8040"/>
</dbReference>
<dbReference type="AlphaFoldDB" id="A0A199UYN4"/>
<evidence type="ECO:0000259" key="1">
    <source>
        <dbReference type="Pfam" id="PF26138"/>
    </source>
</evidence>
<dbReference type="PANTHER" id="PTHR22930">
    <property type="match status" value="1"/>
</dbReference>
<name>A0A199UYN4_ANACO</name>
<dbReference type="EMBL" id="LSRQ01004176">
    <property type="protein sequence ID" value="OAY69894.1"/>
    <property type="molecule type" value="Genomic_DNA"/>
</dbReference>